<protein>
    <recommendedName>
        <fullName evidence="1">AB hydrolase-1 domain-containing protein</fullName>
    </recommendedName>
</protein>
<comment type="caution">
    <text evidence="2">The sequence shown here is derived from an EMBL/GenBank/DDBJ whole genome shotgun (WGS) entry which is preliminary data.</text>
</comment>
<feature type="domain" description="AB hydrolase-1" evidence="1">
    <location>
        <begin position="25"/>
        <end position="139"/>
    </location>
</feature>
<dbReference type="Pfam" id="PF00561">
    <property type="entry name" value="Abhydrolase_1"/>
    <property type="match status" value="1"/>
</dbReference>
<organism evidence="2 3">
    <name type="scientific">Knufia peltigerae</name>
    <dbReference type="NCBI Taxonomy" id="1002370"/>
    <lineage>
        <taxon>Eukaryota</taxon>
        <taxon>Fungi</taxon>
        <taxon>Dikarya</taxon>
        <taxon>Ascomycota</taxon>
        <taxon>Pezizomycotina</taxon>
        <taxon>Eurotiomycetes</taxon>
        <taxon>Chaetothyriomycetidae</taxon>
        <taxon>Chaetothyriales</taxon>
        <taxon>Trichomeriaceae</taxon>
        <taxon>Knufia</taxon>
    </lineage>
</organism>
<dbReference type="InterPro" id="IPR050228">
    <property type="entry name" value="Carboxylesterase_BioH"/>
</dbReference>
<name>A0AA38YBC9_9EURO</name>
<dbReference type="Gene3D" id="3.40.50.1820">
    <property type="entry name" value="alpha/beta hydrolase"/>
    <property type="match status" value="1"/>
</dbReference>
<evidence type="ECO:0000313" key="2">
    <source>
        <dbReference type="EMBL" id="KAJ9640756.1"/>
    </source>
</evidence>
<dbReference type="PANTHER" id="PTHR43194">
    <property type="entry name" value="HYDROLASE ALPHA/BETA FOLD FAMILY"/>
    <property type="match status" value="1"/>
</dbReference>
<sequence length="294" mass="31751">MSSQKHTLADGRVVSYQFSRVPSGPVVLLSNSLAAPFRSWDKVASVLENKGYSVLRYDQPGHGETSAPSDVDTTTFESMADDVLALVRSLKIAKIHAWIGVSMGAAKGVVFAAKNPGLVGKLVVCDTISSSPVVAGTTDVFEPRIQKARSDGSMDAMVEATLARWFSEDWRNKNPSEVRRMREIMMTTQVDGFVTCCRALQSDTFDLSKSAPKVGTSVNSALLVVGELDANLPEDMKTLQKQIQRGFDDDSASSGKGKSVAVNVELKVIKDAGHVSYVDGFDQFCDIVTKYLAS</sequence>
<dbReference type="Proteomes" id="UP001172681">
    <property type="component" value="Unassembled WGS sequence"/>
</dbReference>
<evidence type="ECO:0000313" key="3">
    <source>
        <dbReference type="Proteomes" id="UP001172681"/>
    </source>
</evidence>
<dbReference type="PRINTS" id="PR00111">
    <property type="entry name" value="ABHYDROLASE"/>
</dbReference>
<dbReference type="EMBL" id="JAPDRN010000013">
    <property type="protein sequence ID" value="KAJ9640756.1"/>
    <property type="molecule type" value="Genomic_DNA"/>
</dbReference>
<accession>A0AA38YBC9</accession>
<gene>
    <name evidence="2" type="ORF">H2204_003045</name>
</gene>
<dbReference type="InterPro" id="IPR029058">
    <property type="entry name" value="AB_hydrolase_fold"/>
</dbReference>
<evidence type="ECO:0000259" key="1">
    <source>
        <dbReference type="Pfam" id="PF00561"/>
    </source>
</evidence>
<reference evidence="2" key="1">
    <citation type="submission" date="2022-10" db="EMBL/GenBank/DDBJ databases">
        <title>Culturing micro-colonial fungi from biological soil crusts in the Mojave desert and describing Neophaeococcomyces mojavensis, and introducing the new genera and species Taxawa tesnikishii.</title>
        <authorList>
            <person name="Kurbessoian T."/>
            <person name="Stajich J.E."/>
        </authorList>
    </citation>
    <scope>NUCLEOTIDE SEQUENCE</scope>
    <source>
        <strain evidence="2">TK_35</strain>
    </source>
</reference>
<dbReference type="SUPFAM" id="SSF53474">
    <property type="entry name" value="alpha/beta-Hydrolases"/>
    <property type="match status" value="1"/>
</dbReference>
<keyword evidence="3" id="KW-1185">Reference proteome</keyword>
<dbReference type="InterPro" id="IPR000073">
    <property type="entry name" value="AB_hydrolase_1"/>
</dbReference>
<dbReference type="AlphaFoldDB" id="A0AA38YBC9"/>
<dbReference type="PANTHER" id="PTHR43194:SF2">
    <property type="entry name" value="PEROXISOMAL MEMBRANE PROTEIN LPX1"/>
    <property type="match status" value="1"/>
</dbReference>
<proteinExistence type="predicted"/>